<dbReference type="GO" id="GO:0004089">
    <property type="term" value="F:carbonate dehydratase activity"/>
    <property type="evidence" value="ECO:0007669"/>
    <property type="project" value="InterPro"/>
</dbReference>
<dbReference type="GO" id="GO:0008270">
    <property type="term" value="F:zinc ion binding"/>
    <property type="evidence" value="ECO:0007669"/>
    <property type="project" value="InterPro"/>
</dbReference>
<keyword evidence="6" id="KW-1185">Reference proteome</keyword>
<dbReference type="SUPFAM" id="SSF53056">
    <property type="entry name" value="beta-carbonic anhydrase, cab"/>
    <property type="match status" value="1"/>
</dbReference>
<dbReference type="PANTHER" id="PTHR43175:SF3">
    <property type="entry name" value="CARBON DISULFIDE HYDROLASE"/>
    <property type="match status" value="1"/>
</dbReference>
<keyword evidence="3 4" id="KW-0862">Zinc</keyword>
<organism evidence="5 6">
    <name type="scientific">Mycena rosella</name>
    <name type="common">Pink bonnet</name>
    <name type="synonym">Agaricus rosellus</name>
    <dbReference type="NCBI Taxonomy" id="1033263"/>
    <lineage>
        <taxon>Eukaryota</taxon>
        <taxon>Fungi</taxon>
        <taxon>Dikarya</taxon>
        <taxon>Basidiomycota</taxon>
        <taxon>Agaricomycotina</taxon>
        <taxon>Agaricomycetes</taxon>
        <taxon>Agaricomycetidae</taxon>
        <taxon>Agaricales</taxon>
        <taxon>Marasmiineae</taxon>
        <taxon>Mycenaceae</taxon>
        <taxon>Mycena</taxon>
    </lineage>
</organism>
<keyword evidence="2 4" id="KW-0479">Metal-binding</keyword>
<comment type="cofactor">
    <cofactor evidence="4">
        <name>Zn(2+)</name>
        <dbReference type="ChEBI" id="CHEBI:29105"/>
    </cofactor>
    <text evidence="4">Binds 1 zinc ion per subunit.</text>
</comment>
<name>A0AAD7GLM4_MYCRO</name>
<dbReference type="AlphaFoldDB" id="A0AAD7GLM4"/>
<evidence type="ECO:0000256" key="1">
    <source>
        <dbReference type="ARBA" id="ARBA00006217"/>
    </source>
</evidence>
<dbReference type="Proteomes" id="UP001221757">
    <property type="component" value="Unassembled WGS sequence"/>
</dbReference>
<reference evidence="5" key="1">
    <citation type="submission" date="2023-03" db="EMBL/GenBank/DDBJ databases">
        <title>Massive genome expansion in bonnet fungi (Mycena s.s.) driven by repeated elements and novel gene families across ecological guilds.</title>
        <authorList>
            <consortium name="Lawrence Berkeley National Laboratory"/>
            <person name="Harder C.B."/>
            <person name="Miyauchi S."/>
            <person name="Viragh M."/>
            <person name="Kuo A."/>
            <person name="Thoen E."/>
            <person name="Andreopoulos B."/>
            <person name="Lu D."/>
            <person name="Skrede I."/>
            <person name="Drula E."/>
            <person name="Henrissat B."/>
            <person name="Morin E."/>
            <person name="Kohler A."/>
            <person name="Barry K."/>
            <person name="LaButti K."/>
            <person name="Morin E."/>
            <person name="Salamov A."/>
            <person name="Lipzen A."/>
            <person name="Mereny Z."/>
            <person name="Hegedus B."/>
            <person name="Baldrian P."/>
            <person name="Stursova M."/>
            <person name="Weitz H."/>
            <person name="Taylor A."/>
            <person name="Grigoriev I.V."/>
            <person name="Nagy L.G."/>
            <person name="Martin F."/>
            <person name="Kauserud H."/>
        </authorList>
    </citation>
    <scope>NUCLEOTIDE SEQUENCE</scope>
    <source>
        <strain evidence="5">CBHHK067</strain>
    </source>
</reference>
<evidence type="ECO:0000256" key="2">
    <source>
        <dbReference type="ARBA" id="ARBA00022723"/>
    </source>
</evidence>
<sequence length="166" mass="17981">MHGPEFLEANTEYVARFEPFDRSGFKNLIVVTCMDPRVNPYDQLGLKVGDAITIRNAGGSDALRSIMVAQHFIGVAGGDSKSQCMSRVTTEKMREIVKEANPGQTDVAAAVDGMDFIHIDDIEGSVKEDVEFLAENALVVNGTKISGWVYDVETGKISQVAEAVAQ</sequence>
<dbReference type="EMBL" id="JARKIE010000045">
    <property type="protein sequence ID" value="KAJ7693619.1"/>
    <property type="molecule type" value="Genomic_DNA"/>
</dbReference>
<gene>
    <name evidence="5" type="ORF">B0H17DRAFT_1059243</name>
</gene>
<comment type="similarity">
    <text evidence="1">Belongs to the beta-class carbonic anhydrase family.</text>
</comment>
<dbReference type="SMART" id="SM00947">
    <property type="entry name" value="Pro_CA"/>
    <property type="match status" value="1"/>
</dbReference>
<evidence type="ECO:0000313" key="6">
    <source>
        <dbReference type="Proteomes" id="UP001221757"/>
    </source>
</evidence>
<evidence type="ECO:0000256" key="4">
    <source>
        <dbReference type="PIRSR" id="PIRSR601765-1"/>
    </source>
</evidence>
<dbReference type="Gene3D" id="3.40.1050.10">
    <property type="entry name" value="Carbonic anhydrase"/>
    <property type="match status" value="1"/>
</dbReference>
<dbReference type="PANTHER" id="PTHR43175">
    <property type="entry name" value="CARBONIC ANHYDRASE"/>
    <property type="match status" value="1"/>
</dbReference>
<evidence type="ECO:0000313" key="5">
    <source>
        <dbReference type="EMBL" id="KAJ7693619.1"/>
    </source>
</evidence>
<proteinExistence type="inferred from homology"/>
<evidence type="ECO:0000256" key="3">
    <source>
        <dbReference type="ARBA" id="ARBA00022833"/>
    </source>
</evidence>
<protein>
    <submittedName>
        <fullName evidence="5">Carbonic anhydrase</fullName>
    </submittedName>
</protein>
<dbReference type="InterPro" id="IPR036874">
    <property type="entry name" value="Carbonic_anhydrase_sf"/>
</dbReference>
<dbReference type="InterPro" id="IPR001765">
    <property type="entry name" value="Carbonic_anhydrase"/>
</dbReference>
<comment type="caution">
    <text evidence="5">The sequence shown here is derived from an EMBL/GenBank/DDBJ whole genome shotgun (WGS) entry which is preliminary data.</text>
</comment>
<feature type="binding site" evidence="4">
    <location>
        <position position="33"/>
    </location>
    <ligand>
        <name>Zn(2+)</name>
        <dbReference type="ChEBI" id="CHEBI:29105"/>
    </ligand>
</feature>
<feature type="binding site" evidence="4">
    <location>
        <position position="35"/>
    </location>
    <ligand>
        <name>Zn(2+)</name>
        <dbReference type="ChEBI" id="CHEBI:29105"/>
    </ligand>
</feature>
<accession>A0AAD7GLM4</accession>